<dbReference type="EMBL" id="QNUG01000013">
    <property type="protein sequence ID" value="REC70859.1"/>
    <property type="molecule type" value="Genomic_DNA"/>
</dbReference>
<organism evidence="1 2">
    <name type="scientific">Epilithonimonas hispanica</name>
    <dbReference type="NCBI Taxonomy" id="358687"/>
    <lineage>
        <taxon>Bacteria</taxon>
        <taxon>Pseudomonadati</taxon>
        <taxon>Bacteroidota</taxon>
        <taxon>Flavobacteriia</taxon>
        <taxon>Flavobacteriales</taxon>
        <taxon>Weeksellaceae</taxon>
        <taxon>Chryseobacterium group</taxon>
        <taxon>Epilithonimonas</taxon>
    </lineage>
</organism>
<proteinExistence type="predicted"/>
<protein>
    <submittedName>
        <fullName evidence="1">Uncharacterized protein</fullName>
    </submittedName>
</protein>
<keyword evidence="2" id="KW-1185">Reference proteome</keyword>
<name>A0A3D9CYL9_9FLAO</name>
<dbReference type="RefSeq" id="WP_116034366.1">
    <property type="nucleotide sequence ID" value="NZ_JBHLVV010000025.1"/>
</dbReference>
<evidence type="ECO:0000313" key="1">
    <source>
        <dbReference type="EMBL" id="REC70859.1"/>
    </source>
</evidence>
<sequence length="156" mass="18257">MNKYSFDIKTSDDFYNKLKEDYNEFCTKETSSRIALNCAMTAWHLHEWIYKDYKHTQLKAVKNIGDFKDKIKILCPSLKIMQDLCNGTKHTEGNTSSKVINTEKYEGSFDFTFDSTFDTSSLDIELSNGTKTEFSVELQKCIDFYESYFSNFLKKI</sequence>
<reference evidence="1 2" key="1">
    <citation type="journal article" date="2006" name="Int. J. Syst. Evol. Microbiol.">
        <title>Chryseobacterium hispanicum sp. nov., isolated from the drinking water distribution system of Sevilla, Spain.</title>
        <authorList>
            <person name="Gallego V."/>
            <person name="Garcia M.T."/>
            <person name="Ventosa A."/>
        </authorList>
    </citation>
    <scope>NUCLEOTIDE SEQUENCE [LARGE SCALE GENOMIC DNA]</scope>
    <source>
        <strain evidence="1 2">KCTC 22104</strain>
    </source>
</reference>
<dbReference type="AlphaFoldDB" id="A0A3D9CYL9"/>
<evidence type="ECO:0000313" key="2">
    <source>
        <dbReference type="Proteomes" id="UP000256326"/>
    </source>
</evidence>
<accession>A0A3D9CYL9</accession>
<dbReference type="Proteomes" id="UP000256326">
    <property type="component" value="Unassembled WGS sequence"/>
</dbReference>
<comment type="caution">
    <text evidence="1">The sequence shown here is derived from an EMBL/GenBank/DDBJ whole genome shotgun (WGS) entry which is preliminary data.</text>
</comment>
<gene>
    <name evidence="1" type="ORF">DRF58_07730</name>
</gene>
<dbReference type="OrthoDB" id="886885at2"/>